<proteinExistence type="predicted"/>
<protein>
    <submittedName>
        <fullName evidence="1">Uncharacterized protein</fullName>
    </submittedName>
</protein>
<dbReference type="AlphaFoldDB" id="A0A8X6Q3Y7"/>
<sequence length="73" mass="8603">MKSEAEHLRYNLSSLRIFAVVYHSTHRHLPRGSGSRPFLTKKNGIENHRKTRFETRYHTTHGHYLVCHTCSVN</sequence>
<dbReference type="Proteomes" id="UP000887013">
    <property type="component" value="Unassembled WGS sequence"/>
</dbReference>
<evidence type="ECO:0000313" key="1">
    <source>
        <dbReference type="EMBL" id="GFT99192.1"/>
    </source>
</evidence>
<comment type="caution">
    <text evidence="1">The sequence shown here is derived from an EMBL/GenBank/DDBJ whole genome shotgun (WGS) entry which is preliminary data.</text>
</comment>
<gene>
    <name evidence="1" type="ORF">NPIL_325861</name>
</gene>
<evidence type="ECO:0000313" key="2">
    <source>
        <dbReference type="Proteomes" id="UP000887013"/>
    </source>
</evidence>
<reference evidence="1" key="1">
    <citation type="submission" date="2020-08" db="EMBL/GenBank/DDBJ databases">
        <title>Multicomponent nature underlies the extraordinary mechanical properties of spider dragline silk.</title>
        <authorList>
            <person name="Kono N."/>
            <person name="Nakamura H."/>
            <person name="Mori M."/>
            <person name="Yoshida Y."/>
            <person name="Ohtoshi R."/>
            <person name="Malay A.D."/>
            <person name="Moran D.A.P."/>
            <person name="Tomita M."/>
            <person name="Numata K."/>
            <person name="Arakawa K."/>
        </authorList>
    </citation>
    <scope>NUCLEOTIDE SEQUENCE</scope>
</reference>
<keyword evidence="2" id="KW-1185">Reference proteome</keyword>
<accession>A0A8X6Q3Y7</accession>
<dbReference type="EMBL" id="BMAW01122514">
    <property type="protein sequence ID" value="GFT99192.1"/>
    <property type="molecule type" value="Genomic_DNA"/>
</dbReference>
<name>A0A8X6Q3Y7_NEPPI</name>
<organism evidence="1 2">
    <name type="scientific">Nephila pilipes</name>
    <name type="common">Giant wood spider</name>
    <name type="synonym">Nephila maculata</name>
    <dbReference type="NCBI Taxonomy" id="299642"/>
    <lineage>
        <taxon>Eukaryota</taxon>
        <taxon>Metazoa</taxon>
        <taxon>Ecdysozoa</taxon>
        <taxon>Arthropoda</taxon>
        <taxon>Chelicerata</taxon>
        <taxon>Arachnida</taxon>
        <taxon>Araneae</taxon>
        <taxon>Araneomorphae</taxon>
        <taxon>Entelegynae</taxon>
        <taxon>Araneoidea</taxon>
        <taxon>Nephilidae</taxon>
        <taxon>Nephila</taxon>
    </lineage>
</organism>
<feature type="non-terminal residue" evidence="1">
    <location>
        <position position="1"/>
    </location>
</feature>